<evidence type="ECO:0000256" key="1">
    <source>
        <dbReference type="SAM" id="Phobius"/>
    </source>
</evidence>
<dbReference type="EMBL" id="CP017107">
    <property type="protein sequence ID" value="AOO73113.1"/>
    <property type="molecule type" value="Genomic_DNA"/>
</dbReference>
<keyword evidence="1" id="KW-0472">Membrane</keyword>
<protein>
    <submittedName>
        <fullName evidence="2">Uncharacterized protein</fullName>
    </submittedName>
</protein>
<dbReference type="Proteomes" id="UP000094723">
    <property type="component" value="Chromosome"/>
</dbReference>
<feature type="transmembrane region" description="Helical" evidence="1">
    <location>
        <begin position="17"/>
        <end position="37"/>
    </location>
</feature>
<evidence type="ECO:0000313" key="3">
    <source>
        <dbReference type="Proteomes" id="UP000094723"/>
    </source>
</evidence>
<proteinExistence type="predicted"/>
<evidence type="ECO:0000313" key="2">
    <source>
        <dbReference type="EMBL" id="AOO73113.1"/>
    </source>
</evidence>
<sequence>MRATHNQLLQFQKVNQYLWTLIVVQLVKLVLIVILEVSQLVKASLIQTVSLFLLRLQVKVNH</sequence>
<keyword evidence="1" id="KW-0812">Transmembrane</keyword>
<keyword evidence="1" id="KW-1133">Transmembrane helix</keyword>
<organism evidence="2 3">
    <name type="scientific">Ligilactobacillus salivarius</name>
    <dbReference type="NCBI Taxonomy" id="1624"/>
    <lineage>
        <taxon>Bacteria</taxon>
        <taxon>Bacillati</taxon>
        <taxon>Bacillota</taxon>
        <taxon>Bacilli</taxon>
        <taxon>Lactobacillales</taxon>
        <taxon>Lactobacillaceae</taxon>
        <taxon>Ligilactobacillus</taxon>
    </lineage>
</organism>
<dbReference type="AlphaFoldDB" id="A0A1D7TQ62"/>
<accession>A0A1D7TQ62</accession>
<gene>
    <name evidence="2" type="ORF">BHF65_02210</name>
</gene>
<reference evidence="2 3" key="1">
    <citation type="submission" date="2016-09" db="EMBL/GenBank/DDBJ databases">
        <title>Complete Genome Sequence of Lactobacillus salivarius Jin.</title>
        <authorList>
            <person name="Jin N."/>
            <person name="Li C."/>
            <person name="Wang M."/>
            <person name="Ren D."/>
            <person name="Di Y."/>
            <person name="Pan R."/>
            <person name="Du S."/>
            <person name="Lu H."/>
            <person name="Li X."/>
            <person name="Tian M."/>
        </authorList>
    </citation>
    <scope>NUCLEOTIDE SEQUENCE [LARGE SCALE GENOMIC DNA]</scope>
    <source>
        <strain evidence="2 3">CICC 23174</strain>
    </source>
</reference>
<name>A0A1D7TQ62_9LACO</name>